<accession>A0A428P7E5</accession>
<dbReference type="Pfam" id="PF00083">
    <property type="entry name" value="Sugar_tr"/>
    <property type="match status" value="1"/>
</dbReference>
<dbReference type="Gene3D" id="1.20.1250.20">
    <property type="entry name" value="MFS general substrate transporter like domains"/>
    <property type="match status" value="1"/>
</dbReference>
<dbReference type="PANTHER" id="PTHR48022:SF2">
    <property type="entry name" value="PLASTIDIC GLUCOSE TRANSPORTER 4"/>
    <property type="match status" value="1"/>
</dbReference>
<evidence type="ECO:0000313" key="7">
    <source>
        <dbReference type="Proteomes" id="UP000288168"/>
    </source>
</evidence>
<dbReference type="GO" id="GO:0005351">
    <property type="term" value="F:carbohydrate:proton symporter activity"/>
    <property type="evidence" value="ECO:0007669"/>
    <property type="project" value="TreeGrafter"/>
</dbReference>
<dbReference type="GO" id="GO:0016020">
    <property type="term" value="C:membrane"/>
    <property type="evidence" value="ECO:0007669"/>
    <property type="project" value="UniProtKB-SubCell"/>
</dbReference>
<dbReference type="InterPro" id="IPR005828">
    <property type="entry name" value="MFS_sugar_transport-like"/>
</dbReference>
<feature type="transmembrane region" description="Helical" evidence="5">
    <location>
        <begin position="72"/>
        <end position="91"/>
    </location>
</feature>
<dbReference type="PANTHER" id="PTHR48022">
    <property type="entry name" value="PLASTIDIC GLUCOSE TRANSPORTER 4"/>
    <property type="match status" value="1"/>
</dbReference>
<comment type="caution">
    <text evidence="6">The sequence shown here is derived from an EMBL/GenBank/DDBJ whole genome shotgun (WGS) entry which is preliminary data.</text>
</comment>
<evidence type="ECO:0000256" key="2">
    <source>
        <dbReference type="ARBA" id="ARBA00022692"/>
    </source>
</evidence>
<protein>
    <submittedName>
        <fullName evidence="6">Uncharacterized protein</fullName>
    </submittedName>
</protein>
<dbReference type="OrthoDB" id="6133115at2759"/>
<name>A0A428P7E5_9HYPO</name>
<evidence type="ECO:0000256" key="5">
    <source>
        <dbReference type="SAM" id="Phobius"/>
    </source>
</evidence>
<gene>
    <name evidence="6" type="ORF">CEP54_012657</name>
</gene>
<reference evidence="6 7" key="1">
    <citation type="submission" date="2017-06" db="EMBL/GenBank/DDBJ databases">
        <title>Comparative genomic analysis of Ambrosia Fusariam Clade fungi.</title>
        <authorList>
            <person name="Stajich J.E."/>
            <person name="Carrillo J."/>
            <person name="Kijimoto T."/>
            <person name="Eskalen A."/>
            <person name="O'Donnell K."/>
            <person name="Kasson M."/>
        </authorList>
    </citation>
    <scope>NUCLEOTIDE SEQUENCE [LARGE SCALE GENOMIC DNA]</scope>
    <source>
        <strain evidence="6 7">NRRL62584</strain>
    </source>
</reference>
<dbReference type="InterPro" id="IPR050360">
    <property type="entry name" value="MFS_Sugar_Transporters"/>
</dbReference>
<evidence type="ECO:0000313" key="6">
    <source>
        <dbReference type="EMBL" id="RSL48982.1"/>
    </source>
</evidence>
<dbReference type="Proteomes" id="UP000288168">
    <property type="component" value="Unassembled WGS sequence"/>
</dbReference>
<sequence>MHTSKAIDAAVRVIPDSSVNVNHWWRHKNLRKLNLLLIIPLMSFFTIGVFAAFTMLALYVIPIGRENIGWKFYTIFAPWVLVEVIVVFFTFPETKGPSIEDITIIFDGEGSANSQVSKVVDAERGETVEVVENVGQEKK</sequence>
<keyword evidence="7" id="KW-1185">Reference proteome</keyword>
<evidence type="ECO:0000256" key="4">
    <source>
        <dbReference type="ARBA" id="ARBA00023136"/>
    </source>
</evidence>
<feature type="transmembrane region" description="Helical" evidence="5">
    <location>
        <begin position="35"/>
        <end position="60"/>
    </location>
</feature>
<dbReference type="AlphaFoldDB" id="A0A428P7E5"/>
<comment type="subcellular location">
    <subcellularLocation>
        <location evidence="1">Membrane</location>
        <topology evidence="1">Multi-pass membrane protein</topology>
    </subcellularLocation>
</comment>
<keyword evidence="2 5" id="KW-0812">Transmembrane</keyword>
<proteinExistence type="predicted"/>
<keyword evidence="4 5" id="KW-0472">Membrane</keyword>
<organism evidence="6 7">
    <name type="scientific">Fusarium duplospermum</name>
    <dbReference type="NCBI Taxonomy" id="1325734"/>
    <lineage>
        <taxon>Eukaryota</taxon>
        <taxon>Fungi</taxon>
        <taxon>Dikarya</taxon>
        <taxon>Ascomycota</taxon>
        <taxon>Pezizomycotina</taxon>
        <taxon>Sordariomycetes</taxon>
        <taxon>Hypocreomycetidae</taxon>
        <taxon>Hypocreales</taxon>
        <taxon>Nectriaceae</taxon>
        <taxon>Fusarium</taxon>
        <taxon>Fusarium solani species complex</taxon>
    </lineage>
</organism>
<evidence type="ECO:0000256" key="3">
    <source>
        <dbReference type="ARBA" id="ARBA00022989"/>
    </source>
</evidence>
<dbReference type="EMBL" id="NKCI01000187">
    <property type="protein sequence ID" value="RSL48982.1"/>
    <property type="molecule type" value="Genomic_DNA"/>
</dbReference>
<evidence type="ECO:0000256" key="1">
    <source>
        <dbReference type="ARBA" id="ARBA00004141"/>
    </source>
</evidence>
<keyword evidence="3 5" id="KW-1133">Transmembrane helix</keyword>
<dbReference type="InterPro" id="IPR036259">
    <property type="entry name" value="MFS_trans_sf"/>
</dbReference>